<gene>
    <name evidence="1" type="ORF">H6P87_00439</name>
</gene>
<organism evidence="1 2">
    <name type="scientific">Rickettsia tillamookensis</name>
    <dbReference type="NCBI Taxonomy" id="2761623"/>
    <lineage>
        <taxon>Bacteria</taxon>
        <taxon>Pseudomonadati</taxon>
        <taxon>Pseudomonadota</taxon>
        <taxon>Alphaproteobacteria</taxon>
        <taxon>Rickettsiales</taxon>
        <taxon>Rickettsiaceae</taxon>
        <taxon>Rickettsieae</taxon>
        <taxon>Rickettsia</taxon>
        <taxon>spotted fever group</taxon>
    </lineage>
</organism>
<evidence type="ECO:0000313" key="2">
    <source>
        <dbReference type="Proteomes" id="UP000595296"/>
    </source>
</evidence>
<dbReference type="EMBL" id="CP060138">
    <property type="protein sequence ID" value="QQV74897.1"/>
    <property type="molecule type" value="Genomic_DNA"/>
</dbReference>
<evidence type="ECO:0000313" key="1">
    <source>
        <dbReference type="EMBL" id="QQV74897.1"/>
    </source>
</evidence>
<name>A0A9E6MH44_9RICK</name>
<proteinExistence type="predicted"/>
<dbReference type="RefSeq" id="WP_246438033.1">
    <property type="nucleotide sequence ID" value="NZ_CP060138.2"/>
</dbReference>
<dbReference type="Proteomes" id="UP000595296">
    <property type="component" value="Chromosome"/>
</dbReference>
<keyword evidence="2" id="KW-1185">Reference proteome</keyword>
<reference evidence="1 2" key="1">
    <citation type="journal article" date="2021" name="Int. J. Syst. Evol. Microbiol.">
        <title>Characterization of a novel transitional group Rickettsia species (Rickettsia tillamookensis sp. nov.) from the western black-legged tick, Ixodes pacificus.</title>
        <authorList>
            <person name="Gauthier D.T."/>
            <person name="Karpathy S.E."/>
            <person name="Grizzard S.L."/>
            <person name="Batra D."/>
            <person name="Rowe L.A."/>
            <person name="Paddock C.D."/>
        </authorList>
    </citation>
    <scope>NUCLEOTIDE SEQUENCE [LARGE SCALE GENOMIC DNA]</scope>
    <source>
        <strain evidence="1 2">Tillamook 23</strain>
    </source>
</reference>
<accession>A0A9E6MH44</accession>
<protein>
    <submittedName>
        <fullName evidence="1">Uncharacterized protein</fullName>
    </submittedName>
</protein>
<sequence>MAFYNKISNKRTITKKQQSILTDKLKAISDASLAFSFALCSKQFTTAFDIFNKMPEHQINLYAKAIIKLQSYTDPNYNLPQNNTLKPDEKVELLNAINTTLIADNETKLTSEKSKKIFQNVENALQNDSCNETTLEIGVVTALLNNNREKVQGYASNLSPEKQEEIINSYSRDNKQVGNLEQLIGQYDAKKIHQYYQLKKKHELYLAIQKITHLNNNSWNIPKEGQIKIDKELDKGKAILLGKYRGFDCYGTISKKIYDTFDKSKIMSFVSALKKGIIYHKHGVNGVKLVKDNAFKAKWDCDDRLFTNILYFNKQGLLLKFDEYGNHAEVKKLISGHHLEFYNVE</sequence>